<evidence type="ECO:0000313" key="6">
    <source>
        <dbReference type="Proteomes" id="UP000557392"/>
    </source>
</evidence>
<dbReference type="PANTHER" id="PTHR30146">
    <property type="entry name" value="LACI-RELATED TRANSCRIPTIONAL REPRESSOR"/>
    <property type="match status" value="1"/>
</dbReference>
<name>A0A7W6JYT4_9SPHN</name>
<comment type="caution">
    <text evidence="5">The sequence shown here is derived from an EMBL/GenBank/DDBJ whole genome shotgun (WGS) entry which is preliminary data.</text>
</comment>
<dbReference type="InterPro" id="IPR010982">
    <property type="entry name" value="Lambda_DNA-bd_dom_sf"/>
</dbReference>
<dbReference type="Pfam" id="PF00356">
    <property type="entry name" value="LacI"/>
    <property type="match status" value="1"/>
</dbReference>
<gene>
    <name evidence="5" type="ORF">GGR46_004661</name>
</gene>
<dbReference type="GO" id="GO:0000976">
    <property type="term" value="F:transcription cis-regulatory region binding"/>
    <property type="evidence" value="ECO:0007669"/>
    <property type="project" value="TreeGrafter"/>
</dbReference>
<sequence>MARARRKGTGVTIQTVAERAGVSAMTVSYVVNGTGRVSAATRENVLAAVRELGYQPNTAARSLASAATCRIGVVYQNSQNAFLSAMLVGALNATSRLGAELMIGKVEGPVMADTERAMRLLVRGGANAILLAPPYGELVSGSGLIAELGVPVAAVAHGGELPDMATIGVDDRAATRAMAERLIARGHRRIGFVSGPPSHDSSPLRLAGFRDALVAAGLPWEEALVQPGRFTFESGLEAGEALLALSNPPTAIFASNDDMASGVSAVAHRHRLRIPEDIAVAGFDDAPIAVKIWPSLTTVRQPVEQIGERATELLVARVTGRDDFGGAQSLRMPFEVIERESTAIDR</sequence>
<evidence type="ECO:0000256" key="2">
    <source>
        <dbReference type="ARBA" id="ARBA00023125"/>
    </source>
</evidence>
<accession>A0A7W6JYT4</accession>
<reference evidence="5 6" key="1">
    <citation type="submission" date="2020-08" db="EMBL/GenBank/DDBJ databases">
        <title>Genomic Encyclopedia of Type Strains, Phase IV (KMG-IV): sequencing the most valuable type-strain genomes for metagenomic binning, comparative biology and taxonomic classification.</title>
        <authorList>
            <person name="Goeker M."/>
        </authorList>
    </citation>
    <scope>NUCLEOTIDE SEQUENCE [LARGE SCALE GENOMIC DNA]</scope>
    <source>
        <strain evidence="5 6">DSM 101806</strain>
    </source>
</reference>
<dbReference type="SUPFAM" id="SSF53822">
    <property type="entry name" value="Periplasmic binding protein-like I"/>
    <property type="match status" value="1"/>
</dbReference>
<dbReference type="EMBL" id="JACIEH010000005">
    <property type="protein sequence ID" value="MBB4101071.1"/>
    <property type="molecule type" value="Genomic_DNA"/>
</dbReference>
<protein>
    <submittedName>
        <fullName evidence="5">LacI family transcriptional regulator</fullName>
    </submittedName>
</protein>
<keyword evidence="6" id="KW-1185">Reference proteome</keyword>
<evidence type="ECO:0000256" key="1">
    <source>
        <dbReference type="ARBA" id="ARBA00023015"/>
    </source>
</evidence>
<dbReference type="PROSITE" id="PS50932">
    <property type="entry name" value="HTH_LACI_2"/>
    <property type="match status" value="1"/>
</dbReference>
<evidence type="ECO:0000313" key="5">
    <source>
        <dbReference type="EMBL" id="MBB4101071.1"/>
    </source>
</evidence>
<dbReference type="Gene3D" id="3.40.50.2300">
    <property type="match status" value="2"/>
</dbReference>
<dbReference type="Gene3D" id="1.10.260.40">
    <property type="entry name" value="lambda repressor-like DNA-binding domains"/>
    <property type="match status" value="1"/>
</dbReference>
<dbReference type="Pfam" id="PF13377">
    <property type="entry name" value="Peripla_BP_3"/>
    <property type="match status" value="1"/>
</dbReference>
<evidence type="ECO:0000256" key="3">
    <source>
        <dbReference type="ARBA" id="ARBA00023163"/>
    </source>
</evidence>
<dbReference type="GO" id="GO:0003700">
    <property type="term" value="F:DNA-binding transcription factor activity"/>
    <property type="evidence" value="ECO:0007669"/>
    <property type="project" value="TreeGrafter"/>
</dbReference>
<dbReference type="PANTHER" id="PTHR30146:SF153">
    <property type="entry name" value="LACTOSE OPERON REPRESSOR"/>
    <property type="match status" value="1"/>
</dbReference>
<dbReference type="RefSeq" id="WP_184000441.1">
    <property type="nucleotide sequence ID" value="NZ_JACIEH010000005.1"/>
</dbReference>
<dbReference type="AlphaFoldDB" id="A0A7W6JYT4"/>
<dbReference type="InterPro" id="IPR000843">
    <property type="entry name" value="HTH_LacI"/>
</dbReference>
<keyword evidence="2" id="KW-0238">DNA-binding</keyword>
<organism evidence="5 6">
    <name type="scientific">Sphingomonas kyeonggiensis</name>
    <dbReference type="NCBI Taxonomy" id="1268553"/>
    <lineage>
        <taxon>Bacteria</taxon>
        <taxon>Pseudomonadati</taxon>
        <taxon>Pseudomonadota</taxon>
        <taxon>Alphaproteobacteria</taxon>
        <taxon>Sphingomonadales</taxon>
        <taxon>Sphingomonadaceae</taxon>
        <taxon>Sphingomonas</taxon>
    </lineage>
</organism>
<dbReference type="InterPro" id="IPR046335">
    <property type="entry name" value="LacI/GalR-like_sensor"/>
</dbReference>
<proteinExistence type="predicted"/>
<evidence type="ECO:0000259" key="4">
    <source>
        <dbReference type="PROSITE" id="PS50932"/>
    </source>
</evidence>
<keyword evidence="3" id="KW-0804">Transcription</keyword>
<dbReference type="CDD" id="cd01392">
    <property type="entry name" value="HTH_LacI"/>
    <property type="match status" value="1"/>
</dbReference>
<feature type="domain" description="HTH lacI-type" evidence="4">
    <location>
        <begin position="11"/>
        <end position="65"/>
    </location>
</feature>
<dbReference type="SMART" id="SM00354">
    <property type="entry name" value="HTH_LACI"/>
    <property type="match status" value="1"/>
</dbReference>
<keyword evidence="1" id="KW-0805">Transcription regulation</keyword>
<dbReference type="InterPro" id="IPR028082">
    <property type="entry name" value="Peripla_BP_I"/>
</dbReference>
<dbReference type="SUPFAM" id="SSF47413">
    <property type="entry name" value="lambda repressor-like DNA-binding domains"/>
    <property type="match status" value="1"/>
</dbReference>
<dbReference type="CDD" id="cd01545">
    <property type="entry name" value="PBP1_SalR"/>
    <property type="match status" value="1"/>
</dbReference>
<dbReference type="Proteomes" id="UP000557392">
    <property type="component" value="Unassembled WGS sequence"/>
</dbReference>